<feature type="compositionally biased region" description="Polar residues" evidence="1">
    <location>
        <begin position="10"/>
        <end position="28"/>
    </location>
</feature>
<proteinExistence type="predicted"/>
<sequence length="28" mass="3315">MRHLRRRSSGRPSCSWWTHSQQGSCQQA</sequence>
<organism evidence="2">
    <name type="scientific">Arundo donax</name>
    <name type="common">Giant reed</name>
    <name type="synonym">Donax arundinaceus</name>
    <dbReference type="NCBI Taxonomy" id="35708"/>
    <lineage>
        <taxon>Eukaryota</taxon>
        <taxon>Viridiplantae</taxon>
        <taxon>Streptophyta</taxon>
        <taxon>Embryophyta</taxon>
        <taxon>Tracheophyta</taxon>
        <taxon>Spermatophyta</taxon>
        <taxon>Magnoliopsida</taxon>
        <taxon>Liliopsida</taxon>
        <taxon>Poales</taxon>
        <taxon>Poaceae</taxon>
        <taxon>PACMAD clade</taxon>
        <taxon>Arundinoideae</taxon>
        <taxon>Arundineae</taxon>
        <taxon>Arundo</taxon>
    </lineage>
</organism>
<evidence type="ECO:0000256" key="1">
    <source>
        <dbReference type="SAM" id="MobiDB-lite"/>
    </source>
</evidence>
<feature type="region of interest" description="Disordered" evidence="1">
    <location>
        <begin position="1"/>
        <end position="28"/>
    </location>
</feature>
<dbReference type="EMBL" id="GBRH01192131">
    <property type="protein sequence ID" value="JAE05765.1"/>
    <property type="molecule type" value="Transcribed_RNA"/>
</dbReference>
<reference evidence="2" key="1">
    <citation type="submission" date="2014-09" db="EMBL/GenBank/DDBJ databases">
        <authorList>
            <person name="Magalhaes I.L.F."/>
            <person name="Oliveira U."/>
            <person name="Santos F.R."/>
            <person name="Vidigal T.H.D.A."/>
            <person name="Brescovit A.D."/>
            <person name="Santos A.J."/>
        </authorList>
    </citation>
    <scope>NUCLEOTIDE SEQUENCE</scope>
    <source>
        <tissue evidence="2">Shoot tissue taken approximately 20 cm above the soil surface</tissue>
    </source>
</reference>
<name>A0A0A9EYC3_ARUDO</name>
<accession>A0A0A9EYC3</accession>
<evidence type="ECO:0000313" key="2">
    <source>
        <dbReference type="EMBL" id="JAE05765.1"/>
    </source>
</evidence>
<reference evidence="2" key="2">
    <citation type="journal article" date="2015" name="Data Brief">
        <title>Shoot transcriptome of the giant reed, Arundo donax.</title>
        <authorList>
            <person name="Barrero R.A."/>
            <person name="Guerrero F.D."/>
            <person name="Moolhuijzen P."/>
            <person name="Goolsby J.A."/>
            <person name="Tidwell J."/>
            <person name="Bellgard S.E."/>
            <person name="Bellgard M.I."/>
        </authorList>
    </citation>
    <scope>NUCLEOTIDE SEQUENCE</scope>
    <source>
        <tissue evidence="2">Shoot tissue taken approximately 20 cm above the soil surface</tissue>
    </source>
</reference>
<protein>
    <submittedName>
        <fullName evidence="2">Uncharacterized protein</fullName>
    </submittedName>
</protein>
<dbReference type="AlphaFoldDB" id="A0A0A9EYC3"/>